<dbReference type="GO" id="GO:0050660">
    <property type="term" value="F:flavin adenine dinucleotide binding"/>
    <property type="evidence" value="ECO:0007669"/>
    <property type="project" value="TreeGrafter"/>
</dbReference>
<dbReference type="SUPFAM" id="SSF51905">
    <property type="entry name" value="FAD/NAD(P)-binding domain"/>
    <property type="match status" value="1"/>
</dbReference>
<dbReference type="GO" id="GO:0005737">
    <property type="term" value="C:cytoplasm"/>
    <property type="evidence" value="ECO:0007669"/>
    <property type="project" value="TreeGrafter"/>
</dbReference>
<comment type="caution">
    <text evidence="2">The sequence shown here is derived from an EMBL/GenBank/DDBJ whole genome shotgun (WGS) entry which is preliminary data.</text>
</comment>
<sequence length="421" mass="46061">MVLEYAYFIPKFLGALGPYMLERLSQRIAALIHKRTYVSPAPGSNPKIVIVIGGSFTGIHLARQLSHTLPTGYRVVLIEKHSHLNYLFSFPRFSVVEGHESKAFIPYPTNFPGAPEGVFARVQDTAVSIDQHTVTLASGETLEYEFLALTTGCTLPPPANVRATEKKDGCAELRAMQANIKGAKRVAVLGGGAVGVQLASDIKSFYPEKEVVLVHSHQQLLGRFGAKLHECALKALEELGVEVVLGKRPKVPKGGEEEKSVRLEDGEWSKEVDLVIPCTGQSPNSDLITSLSPSSISPTTHQVLVKPTLQLADDAFPHIFALGDVANTGGVKMARAGMAQAEVARRNIVRLIKGVEGRRLERYKPNWVEGALKLSLGKDRNILYLQDGKWELILKAKAHLPDMGIGRIWKYLGVKPGDWDL</sequence>
<protein>
    <submittedName>
        <fullName evidence="2">Apoptosis-inducing factor 2</fullName>
    </submittedName>
</protein>
<name>A0A369J1C8_HYPMA</name>
<dbReference type="InterPro" id="IPR036188">
    <property type="entry name" value="FAD/NAD-bd_sf"/>
</dbReference>
<dbReference type="EMBL" id="LUEZ02000138">
    <property type="protein sequence ID" value="RDB15801.1"/>
    <property type="molecule type" value="Genomic_DNA"/>
</dbReference>
<organism evidence="2 3">
    <name type="scientific">Hypsizygus marmoreus</name>
    <name type="common">White beech mushroom</name>
    <name type="synonym">Agaricus marmoreus</name>
    <dbReference type="NCBI Taxonomy" id="39966"/>
    <lineage>
        <taxon>Eukaryota</taxon>
        <taxon>Fungi</taxon>
        <taxon>Dikarya</taxon>
        <taxon>Basidiomycota</taxon>
        <taxon>Agaricomycotina</taxon>
        <taxon>Agaricomycetes</taxon>
        <taxon>Agaricomycetidae</taxon>
        <taxon>Agaricales</taxon>
        <taxon>Tricholomatineae</taxon>
        <taxon>Lyophyllaceae</taxon>
        <taxon>Hypsizygus</taxon>
    </lineage>
</organism>
<reference evidence="2" key="1">
    <citation type="submission" date="2018-04" db="EMBL/GenBank/DDBJ databases">
        <title>Whole genome sequencing of Hypsizygus marmoreus.</title>
        <authorList>
            <person name="Choi I.-G."/>
            <person name="Min B."/>
            <person name="Kim J.-G."/>
            <person name="Kim S."/>
            <person name="Oh Y.-L."/>
            <person name="Kong W.-S."/>
            <person name="Park H."/>
            <person name="Jeong J."/>
            <person name="Song E.-S."/>
        </authorList>
    </citation>
    <scope>NUCLEOTIDE SEQUENCE [LARGE SCALE GENOMIC DNA]</scope>
    <source>
        <strain evidence="2">51987-8</strain>
    </source>
</reference>
<evidence type="ECO:0000313" key="3">
    <source>
        <dbReference type="Proteomes" id="UP000076154"/>
    </source>
</evidence>
<dbReference type="Pfam" id="PF07992">
    <property type="entry name" value="Pyr_redox_2"/>
    <property type="match status" value="1"/>
</dbReference>
<evidence type="ECO:0000313" key="2">
    <source>
        <dbReference type="EMBL" id="RDB15801.1"/>
    </source>
</evidence>
<dbReference type="STRING" id="39966.A0A369J1C8"/>
<dbReference type="InParanoid" id="A0A369J1C8"/>
<dbReference type="PANTHER" id="PTHR43735">
    <property type="entry name" value="APOPTOSIS-INDUCING FACTOR 1"/>
    <property type="match status" value="1"/>
</dbReference>
<accession>A0A369J1C8</accession>
<dbReference type="InterPro" id="IPR023753">
    <property type="entry name" value="FAD/NAD-binding_dom"/>
</dbReference>
<dbReference type="Gene3D" id="3.50.50.100">
    <property type="match status" value="1"/>
</dbReference>
<dbReference type="Proteomes" id="UP000076154">
    <property type="component" value="Unassembled WGS sequence"/>
</dbReference>
<evidence type="ECO:0000259" key="1">
    <source>
        <dbReference type="Pfam" id="PF07992"/>
    </source>
</evidence>
<dbReference type="PRINTS" id="PR00368">
    <property type="entry name" value="FADPNR"/>
</dbReference>
<keyword evidence="3" id="KW-1185">Reference proteome</keyword>
<proteinExistence type="predicted"/>
<dbReference type="GO" id="GO:0004174">
    <property type="term" value="F:electron-transferring-flavoprotein dehydrogenase activity"/>
    <property type="evidence" value="ECO:0007669"/>
    <property type="project" value="TreeGrafter"/>
</dbReference>
<gene>
    <name evidence="2" type="primary">AIFM2</name>
    <name evidence="2" type="ORF">Hypma_003645</name>
</gene>
<dbReference type="AlphaFoldDB" id="A0A369J1C8"/>
<dbReference type="PANTHER" id="PTHR43735:SF5">
    <property type="entry name" value="FAD_NAD(P)-BINDING DOMAIN-CONTAINING PROTEIN"/>
    <property type="match status" value="1"/>
</dbReference>
<feature type="domain" description="FAD/NAD(P)-binding" evidence="1">
    <location>
        <begin position="49"/>
        <end position="341"/>
    </location>
</feature>
<dbReference type="OrthoDB" id="202203at2759"/>